<evidence type="ECO:0000256" key="2">
    <source>
        <dbReference type="ARBA" id="ARBA00022801"/>
    </source>
</evidence>
<keyword evidence="2 4" id="KW-0378">Hydrolase</keyword>
<name>A0ABU2A165_9CORY</name>
<protein>
    <submittedName>
        <fullName evidence="4">8-oxo-dGTP diphosphatase</fullName>
        <ecNumber evidence="4">3.6.1.55</ecNumber>
    </submittedName>
</protein>
<sequence>MEGDGNGWSAAPDGRQVWGRFGAAGLFLVAPHPESGTPELMMQHRAVWTNEGGTWALPGGARDSHETAVDAAIRESVEEASLDPAYVDVREAIVTAGPFSADPARPDLPGGWTYTTVLATTTTGDRIPLEPDEESLELRWVPLDGVEKLPLLTAFRQAFPMLRERASRLN</sequence>
<feature type="domain" description="Nudix hydrolase" evidence="3">
    <location>
        <begin position="19"/>
        <end position="163"/>
    </location>
</feature>
<dbReference type="PROSITE" id="PS51462">
    <property type="entry name" value="NUDIX"/>
    <property type="match status" value="1"/>
</dbReference>
<accession>A0ABU2A165</accession>
<evidence type="ECO:0000313" key="5">
    <source>
        <dbReference type="Proteomes" id="UP001180840"/>
    </source>
</evidence>
<dbReference type="Pfam" id="PF00293">
    <property type="entry name" value="NUDIX"/>
    <property type="match status" value="1"/>
</dbReference>
<dbReference type="EMBL" id="JAVDXZ010000001">
    <property type="protein sequence ID" value="MDR7330343.1"/>
    <property type="molecule type" value="Genomic_DNA"/>
</dbReference>
<organism evidence="4 5">
    <name type="scientific">Corynebacterium guangdongense</name>
    <dbReference type="NCBI Taxonomy" id="1783348"/>
    <lineage>
        <taxon>Bacteria</taxon>
        <taxon>Bacillati</taxon>
        <taxon>Actinomycetota</taxon>
        <taxon>Actinomycetes</taxon>
        <taxon>Mycobacteriales</taxon>
        <taxon>Corynebacteriaceae</taxon>
        <taxon>Corynebacterium</taxon>
    </lineage>
</organism>
<dbReference type="InterPro" id="IPR000086">
    <property type="entry name" value="NUDIX_hydrolase_dom"/>
</dbReference>
<evidence type="ECO:0000313" key="4">
    <source>
        <dbReference type="EMBL" id="MDR7330343.1"/>
    </source>
</evidence>
<dbReference type="PANTHER" id="PTHR43046">
    <property type="entry name" value="GDP-MANNOSE MANNOSYL HYDROLASE"/>
    <property type="match status" value="1"/>
</dbReference>
<dbReference type="Proteomes" id="UP001180840">
    <property type="component" value="Unassembled WGS sequence"/>
</dbReference>
<gene>
    <name evidence="4" type="ORF">J2S39_002019</name>
</gene>
<dbReference type="PANTHER" id="PTHR43046:SF2">
    <property type="entry name" value="8-OXO-DGTP DIPHOSPHATASE-RELATED"/>
    <property type="match status" value="1"/>
</dbReference>
<dbReference type="SUPFAM" id="SSF55811">
    <property type="entry name" value="Nudix"/>
    <property type="match status" value="1"/>
</dbReference>
<dbReference type="InterPro" id="IPR015797">
    <property type="entry name" value="NUDIX_hydrolase-like_dom_sf"/>
</dbReference>
<dbReference type="Gene3D" id="3.90.79.10">
    <property type="entry name" value="Nucleoside Triphosphate Pyrophosphohydrolase"/>
    <property type="match status" value="1"/>
</dbReference>
<keyword evidence="5" id="KW-1185">Reference proteome</keyword>
<comment type="caution">
    <text evidence="4">The sequence shown here is derived from an EMBL/GenBank/DDBJ whole genome shotgun (WGS) entry which is preliminary data.</text>
</comment>
<dbReference type="GO" id="GO:0035539">
    <property type="term" value="F:8-oxo-7,8-dihydrodeoxyguanosine triphosphate pyrophosphatase activity"/>
    <property type="evidence" value="ECO:0007669"/>
    <property type="project" value="UniProtKB-EC"/>
</dbReference>
<reference evidence="4" key="1">
    <citation type="submission" date="2023-07" db="EMBL/GenBank/DDBJ databases">
        <title>Sequencing the genomes of 1000 actinobacteria strains.</title>
        <authorList>
            <person name="Klenk H.-P."/>
        </authorList>
    </citation>
    <scope>NUCLEOTIDE SEQUENCE</scope>
    <source>
        <strain evidence="4">DSM 107476</strain>
    </source>
</reference>
<dbReference type="RefSeq" id="WP_290195934.1">
    <property type="nucleotide sequence ID" value="NZ_CP047654.1"/>
</dbReference>
<comment type="cofactor">
    <cofactor evidence="1">
        <name>Mg(2+)</name>
        <dbReference type="ChEBI" id="CHEBI:18420"/>
    </cofactor>
</comment>
<dbReference type="EC" id="3.6.1.55" evidence="4"/>
<evidence type="ECO:0000256" key="1">
    <source>
        <dbReference type="ARBA" id="ARBA00001946"/>
    </source>
</evidence>
<evidence type="ECO:0000259" key="3">
    <source>
        <dbReference type="PROSITE" id="PS51462"/>
    </source>
</evidence>
<proteinExistence type="predicted"/>